<accession>A0A922LB77</accession>
<reference evidence="2" key="1">
    <citation type="submission" date="2013-05" db="EMBL/GenBank/DDBJ databases">
        <authorList>
            <person name="Yim A.K.Y."/>
            <person name="Chan T.F."/>
            <person name="Ji K.M."/>
            <person name="Liu X.Y."/>
            <person name="Zhou J.W."/>
            <person name="Li R.Q."/>
            <person name="Yang K.Y."/>
            <person name="Li J."/>
            <person name="Li M."/>
            <person name="Law P.T.W."/>
            <person name="Wu Y.L."/>
            <person name="Cai Z.L."/>
            <person name="Qin H."/>
            <person name="Bao Y."/>
            <person name="Leung R.K.K."/>
            <person name="Ng P.K.S."/>
            <person name="Zou J."/>
            <person name="Zhong X.J."/>
            <person name="Ran P.X."/>
            <person name="Zhong N.S."/>
            <person name="Liu Z.G."/>
            <person name="Tsui S.K.W."/>
        </authorList>
    </citation>
    <scope>NUCLEOTIDE SEQUENCE</scope>
    <source>
        <strain evidence="2">Derf</strain>
        <tissue evidence="2">Whole organism</tissue>
    </source>
</reference>
<evidence type="ECO:0000313" key="2">
    <source>
        <dbReference type="EMBL" id="KAH9529178.1"/>
    </source>
</evidence>
<name>A0A922LB77_DERFA</name>
<keyword evidence="1" id="KW-0472">Membrane</keyword>
<dbReference type="AlphaFoldDB" id="A0A922LB77"/>
<feature type="transmembrane region" description="Helical" evidence="1">
    <location>
        <begin position="73"/>
        <end position="92"/>
    </location>
</feature>
<proteinExistence type="predicted"/>
<evidence type="ECO:0000256" key="1">
    <source>
        <dbReference type="SAM" id="Phobius"/>
    </source>
</evidence>
<sequence>MKELFQSTLKTIKNSSSKLIREKYRSTIDWNKFLFAILRLILLIIVLINLAFHSIYWINYSNQHSFENDRENHLVMAVFITIFLINLILMILTFNDSIKTLIVCVVIAFIDQWFITRVSLKHGLYRLLIGYHSFLINMLTYACFIVYSIIRLVKLNDDYNAQTAKNRAIDHNFQERKMSSFSKKIIHLIVILCTFSGINCWNDSEEQEQLSKLIHSFNQSMSIRNELLGINKTYYDIVETNHMELLGRPEPDLRPIIDSFLKNLQEIQTKLKDFHKRFHWLREKMMLKSINRRFNCLEYEDEIIALNDSITMVIDQLTPYRIKNAALPSSGFDSQILNQKLFKFKEDYPSYSDMEIIRREFITLDKKIKIFLEDPTKQSQLIEFLENSFQHSERINQELDRIRQETFVQARTRAQHIPVIIDYNLVFISRMHRDVWNISRMYLDKIKSGADLSSASQTIRLENLGLMLAIILMIITNSCI</sequence>
<dbReference type="Proteomes" id="UP000790347">
    <property type="component" value="Unassembled WGS sequence"/>
</dbReference>
<organism evidence="2 3">
    <name type="scientific">Dermatophagoides farinae</name>
    <name type="common">American house dust mite</name>
    <dbReference type="NCBI Taxonomy" id="6954"/>
    <lineage>
        <taxon>Eukaryota</taxon>
        <taxon>Metazoa</taxon>
        <taxon>Ecdysozoa</taxon>
        <taxon>Arthropoda</taxon>
        <taxon>Chelicerata</taxon>
        <taxon>Arachnida</taxon>
        <taxon>Acari</taxon>
        <taxon>Acariformes</taxon>
        <taxon>Sarcoptiformes</taxon>
        <taxon>Astigmata</taxon>
        <taxon>Psoroptidia</taxon>
        <taxon>Analgoidea</taxon>
        <taxon>Pyroglyphidae</taxon>
        <taxon>Dermatophagoidinae</taxon>
        <taxon>Dermatophagoides</taxon>
    </lineage>
</organism>
<protein>
    <submittedName>
        <fullName evidence="2">Uncharacterized protein</fullName>
    </submittedName>
</protein>
<dbReference type="EMBL" id="ASGP02000001">
    <property type="protein sequence ID" value="KAH9529178.1"/>
    <property type="molecule type" value="Genomic_DNA"/>
</dbReference>
<keyword evidence="1" id="KW-0812">Transmembrane</keyword>
<comment type="caution">
    <text evidence="2">The sequence shown here is derived from an EMBL/GenBank/DDBJ whole genome shotgun (WGS) entry which is preliminary data.</text>
</comment>
<reference evidence="2" key="2">
    <citation type="journal article" date="2022" name="Res Sq">
        <title>Comparative Genomics Reveals Insights into the Divergent Evolution of Astigmatic Mites and Household Pest Adaptations.</title>
        <authorList>
            <person name="Xiong Q."/>
            <person name="Wan A.T.-Y."/>
            <person name="Liu X.-Y."/>
            <person name="Fung C.S.-H."/>
            <person name="Xiao X."/>
            <person name="Malainual N."/>
            <person name="Hou J."/>
            <person name="Wang L."/>
            <person name="Wang M."/>
            <person name="Yang K."/>
            <person name="Cui Y."/>
            <person name="Leung E."/>
            <person name="Nong W."/>
            <person name="Shin S.-K."/>
            <person name="Au S."/>
            <person name="Jeong K.Y."/>
            <person name="Chew F.T."/>
            <person name="Hui J."/>
            <person name="Leung T.F."/>
            <person name="Tungtrongchitr A."/>
            <person name="Zhong N."/>
            <person name="Liu Z."/>
            <person name="Tsui S."/>
        </authorList>
    </citation>
    <scope>NUCLEOTIDE SEQUENCE</scope>
    <source>
        <strain evidence="2">Derf</strain>
        <tissue evidence="2">Whole organism</tissue>
    </source>
</reference>
<keyword evidence="1" id="KW-1133">Transmembrane helix</keyword>
<feature type="transmembrane region" description="Helical" evidence="1">
    <location>
        <begin position="127"/>
        <end position="150"/>
    </location>
</feature>
<evidence type="ECO:0000313" key="3">
    <source>
        <dbReference type="Proteomes" id="UP000790347"/>
    </source>
</evidence>
<keyword evidence="3" id="KW-1185">Reference proteome</keyword>
<gene>
    <name evidence="2" type="ORF">DERF_003072</name>
</gene>
<feature type="transmembrane region" description="Helical" evidence="1">
    <location>
        <begin position="33"/>
        <end position="52"/>
    </location>
</feature>
<feature type="transmembrane region" description="Helical" evidence="1">
    <location>
        <begin position="98"/>
        <end position="115"/>
    </location>
</feature>